<protein>
    <submittedName>
        <fullName evidence="3">Nuclease</fullName>
    </submittedName>
</protein>
<dbReference type="Gene3D" id="2.60.40.3440">
    <property type="match status" value="1"/>
</dbReference>
<dbReference type="PRINTS" id="PR00313">
    <property type="entry name" value="CABNDNGRPT"/>
</dbReference>
<dbReference type="InterPro" id="IPR036691">
    <property type="entry name" value="Endo/exonu/phosph_ase_sf"/>
</dbReference>
<keyword evidence="3" id="KW-0614">Plasmid</keyword>
<dbReference type="CDD" id="cd04486">
    <property type="entry name" value="YhcR_OBF_like"/>
    <property type="match status" value="1"/>
</dbReference>
<dbReference type="Proteomes" id="UP000234530">
    <property type="component" value="Plasmid pPZ01"/>
</dbReference>
<name>A0A2H5F4Y1_9RHOB</name>
<dbReference type="InterPro" id="IPR001343">
    <property type="entry name" value="Hemolysn_Ca-bd"/>
</dbReference>
<dbReference type="InterPro" id="IPR011049">
    <property type="entry name" value="Serralysin-like_metalloprot_C"/>
</dbReference>
<organism evidence="3 4">
    <name type="scientific">Paracoccus zhejiangensis</name>
    <dbReference type="NCBI Taxonomy" id="1077935"/>
    <lineage>
        <taxon>Bacteria</taxon>
        <taxon>Pseudomonadati</taxon>
        <taxon>Pseudomonadota</taxon>
        <taxon>Alphaproteobacteria</taxon>
        <taxon>Rhodobacterales</taxon>
        <taxon>Paracoccaceae</taxon>
        <taxon>Paracoccus</taxon>
    </lineage>
</organism>
<dbReference type="PANTHER" id="PTHR42834">
    <property type="entry name" value="ENDONUCLEASE/EXONUCLEASE/PHOSPHATASE FAMILY PROTEIN (AFU_ORTHOLOGUE AFUA_3G09210)"/>
    <property type="match status" value="1"/>
</dbReference>
<dbReference type="GO" id="GO:0007156">
    <property type="term" value="P:homophilic cell adhesion via plasma membrane adhesion molecules"/>
    <property type="evidence" value="ECO:0007669"/>
    <property type="project" value="InterPro"/>
</dbReference>
<dbReference type="InterPro" id="IPR047971">
    <property type="entry name" value="ExeM-like"/>
</dbReference>
<dbReference type="Pfam" id="PF17963">
    <property type="entry name" value="Big_9"/>
    <property type="match status" value="1"/>
</dbReference>
<reference evidence="3 4" key="1">
    <citation type="journal article" date="2013" name="Antonie Van Leeuwenhoek">
        <title>Paracoccus zhejiangensis sp. nov., isolated from activated sludge in wastewater-treatment system.</title>
        <authorList>
            <person name="Wu Z.G."/>
            <person name="Zhang D.F."/>
            <person name="Liu Y.L."/>
            <person name="Wang F."/>
            <person name="Jiang X."/>
            <person name="Li C."/>
            <person name="Li S.P."/>
            <person name="Hong Q."/>
            <person name="Li W.J."/>
        </authorList>
    </citation>
    <scope>NUCLEOTIDE SEQUENCE [LARGE SCALE GENOMIC DNA]</scope>
    <source>
        <strain evidence="3 4">J6</strain>
        <plasmid evidence="4">Plasmid ppz01</plasmid>
    </source>
</reference>
<dbReference type="NCBIfam" id="NF033681">
    <property type="entry name" value="ExeM_NucH_DNase"/>
    <property type="match status" value="1"/>
</dbReference>
<dbReference type="EMBL" id="CP025431">
    <property type="protein sequence ID" value="AUH66595.1"/>
    <property type="molecule type" value="Genomic_DNA"/>
</dbReference>
<proteinExistence type="predicted"/>
<dbReference type="SMART" id="SM00112">
    <property type="entry name" value="CA"/>
    <property type="match status" value="1"/>
</dbReference>
<dbReference type="Gene3D" id="3.60.10.10">
    <property type="entry name" value="Endonuclease/exonuclease/phosphatase"/>
    <property type="match status" value="1"/>
</dbReference>
<dbReference type="OrthoDB" id="9773411at2"/>
<dbReference type="PROSITE" id="PS50268">
    <property type="entry name" value="CADHERIN_2"/>
    <property type="match status" value="1"/>
</dbReference>
<dbReference type="SUPFAM" id="SSF56219">
    <property type="entry name" value="DNase I-like"/>
    <property type="match status" value="1"/>
</dbReference>
<dbReference type="InterPro" id="IPR015919">
    <property type="entry name" value="Cadherin-like_sf"/>
</dbReference>
<dbReference type="GO" id="GO:0016020">
    <property type="term" value="C:membrane"/>
    <property type="evidence" value="ECO:0007669"/>
    <property type="project" value="InterPro"/>
</dbReference>
<dbReference type="RefSeq" id="WP_101754566.1">
    <property type="nucleotide sequence ID" value="NZ_CP025431.1"/>
</dbReference>
<feature type="compositionally biased region" description="Polar residues" evidence="1">
    <location>
        <begin position="438"/>
        <end position="459"/>
    </location>
</feature>
<evidence type="ECO:0000313" key="3">
    <source>
        <dbReference type="EMBL" id="AUH66595.1"/>
    </source>
</evidence>
<sequence>MASNRAHKGNAAADRGGPSLILGNQRGNLLEGGAGKDMILGLGGDDTIRGGGGDDRILGGRGNDTAVYAGGVDDYAISRLGGIVRVEALSGNEGRDWLQSVEALYFEGDDYTLHLDGRNNAVLAGDDAVAAGEDGVTLIDTADLLANDREYDGDALTITGVSAAASGAVVTLEGGQISYDPGDRFDHLAEGETATDSFTYTVDDGKGGTDTATVTVTITGQNDAPTLTATTSVTVAENQTAVPAGLSATDPDSSDLTYAISGGADAALFQIDPETGELSFITAPDYENPGDAGGDNIYDVTVSVTDGAGASDSADISVTVEDVTETPPIVARINEIHYDNAGTDAGEFIEVRVNAGDDASGLSVELYNGSNGGVYGTLSIADATMTSDGTHDFYVWNLPANGLQNGAPDGMALVNGGEVVEFLSYEGEMTATGGAANGLTSTDIGVSEPSDTPLGQSLQRNEDGSWRAPETATAGASNDAAEPEFAARINEFHYDNAGTDTGEFVEVRVTAGGDASGLSVELYNGGNGSVYGTLSIANATMTSDGTHDFYVWDLPANGLQNGAPDGMALVNAGEVVEFLSYEGQMTAASGTAAGMTSTDIGVAETGGDAPGLSLQRDAEGNWSAPAEATKGAANAGDGGGETATPQLISFIQGSTDASTLIGQRVEVTAVVVHIAANGFYLQEEDADADLDALTSEGIFVFTGGGEAVALGDLVQLDGTVTEFGGLTELTAVSDVMIMSSGNELPTAATVELSPEGFNYESVEGMRVSVISGTDAPLTVIENFDFDRYGEIVVGAGVQYQPTQIHDAQTEAAEVAALAEANAQNRLIIDDGISTQNPDAFEYVPNTTPGDNGNGYLDAGDEFGAGGATLRLGTQFTGPIEGVMTEQFGDHALIPTGQLPIDEATNSGARQDAPDDVGGELQVASINVLNYFTTLSGGTGPDGTLDPRGATTEADLARQTEKLVSVMTGTGAEVFALQEIENGGFGEGSAIDALVDALNAEATATGSGAVYAFVDPTGTGGFVGEDAIMTGIVYDSAALTLVHTDFVEFDESTAATTYQLAKVLDDALPQSTYLGDFQRNRPSVAATFEDAEGNQFTVVSSHFKSKGDSGLLALSNAAQAYLDANGAAAGFTQADIDALRADANFDQGDGQGFWNGVRAEAAVQLADWLGTEYAGGGVSDYLLMGDMNAYAQEDPVQALREAGLVDLIDQFIGQDQAYSYVFDGQRGTLDQGLASASLSDNVTGATEWHVNADEPDLLGYSSQFKDPGFYNDGPFAASDHDPLIVGLTLDDPLVA</sequence>
<evidence type="ECO:0000313" key="4">
    <source>
        <dbReference type="Proteomes" id="UP000234530"/>
    </source>
</evidence>
<feature type="domain" description="Cadherin" evidence="2">
    <location>
        <begin position="227"/>
        <end position="330"/>
    </location>
</feature>
<geneLocation type="plasmid" evidence="4">
    <name>ppz01</name>
</geneLocation>
<dbReference type="InterPro" id="IPR010221">
    <property type="entry name" value="VCBS_dom"/>
</dbReference>
<evidence type="ECO:0000259" key="2">
    <source>
        <dbReference type="PROSITE" id="PS50268"/>
    </source>
</evidence>
<dbReference type="InterPro" id="IPR018511">
    <property type="entry name" value="Hemolysin-typ_Ca-bd_CS"/>
</dbReference>
<dbReference type="SUPFAM" id="SSF51120">
    <property type="entry name" value="beta-Roll"/>
    <property type="match status" value="1"/>
</dbReference>
<dbReference type="Gene3D" id="2.60.40.60">
    <property type="entry name" value="Cadherins"/>
    <property type="match status" value="1"/>
</dbReference>
<dbReference type="SUPFAM" id="SSF49313">
    <property type="entry name" value="Cadherin-like"/>
    <property type="match status" value="1"/>
</dbReference>
<dbReference type="Pfam" id="PF00028">
    <property type="entry name" value="Cadherin"/>
    <property type="match status" value="1"/>
</dbReference>
<dbReference type="InterPro" id="IPR002126">
    <property type="entry name" value="Cadherin-like_dom"/>
</dbReference>
<keyword evidence="4" id="KW-1185">Reference proteome</keyword>
<accession>A0A2H5F4Y1</accession>
<dbReference type="Gene3D" id="2.150.10.10">
    <property type="entry name" value="Serralysin-like metalloprotease, C-terminal"/>
    <property type="match status" value="1"/>
</dbReference>
<dbReference type="CDD" id="cd11304">
    <property type="entry name" value="Cadherin_repeat"/>
    <property type="match status" value="1"/>
</dbReference>
<gene>
    <name evidence="3" type="ORF">CX676_20015</name>
</gene>
<dbReference type="Pfam" id="PF00353">
    <property type="entry name" value="HemolysinCabind"/>
    <property type="match status" value="1"/>
</dbReference>
<dbReference type="PANTHER" id="PTHR42834:SF1">
    <property type="entry name" value="ENDONUCLEASE_EXONUCLEASE_PHOSPHATASE FAMILY PROTEIN (AFU_ORTHOLOGUE AFUA_3G09210)"/>
    <property type="match status" value="1"/>
</dbReference>
<evidence type="ECO:0000256" key="1">
    <source>
        <dbReference type="SAM" id="MobiDB-lite"/>
    </source>
</evidence>
<dbReference type="GO" id="GO:0005509">
    <property type="term" value="F:calcium ion binding"/>
    <property type="evidence" value="ECO:0007669"/>
    <property type="project" value="InterPro"/>
</dbReference>
<feature type="region of interest" description="Disordered" evidence="1">
    <location>
        <begin position="434"/>
        <end position="480"/>
    </location>
</feature>
<dbReference type="PROSITE" id="PS00330">
    <property type="entry name" value="HEMOLYSIN_CALCIUM"/>
    <property type="match status" value="2"/>
</dbReference>
<dbReference type="NCBIfam" id="TIGR01965">
    <property type="entry name" value="VCBS_repeat"/>
    <property type="match status" value="1"/>
</dbReference>
<dbReference type="KEGG" id="pzh:CX676_20015"/>